<reference evidence="1 2" key="1">
    <citation type="journal article" date="2020" name="Cell">
        <title>Large-Scale Comparative Analyses of Tick Genomes Elucidate Their Genetic Diversity and Vector Capacities.</title>
        <authorList>
            <consortium name="Tick Genome and Microbiome Consortium (TIGMIC)"/>
            <person name="Jia N."/>
            <person name="Wang J."/>
            <person name="Shi W."/>
            <person name="Du L."/>
            <person name="Sun Y."/>
            <person name="Zhan W."/>
            <person name="Jiang J.F."/>
            <person name="Wang Q."/>
            <person name="Zhang B."/>
            <person name="Ji P."/>
            <person name="Bell-Sakyi L."/>
            <person name="Cui X.M."/>
            <person name="Yuan T.T."/>
            <person name="Jiang B.G."/>
            <person name="Yang W.F."/>
            <person name="Lam T.T."/>
            <person name="Chang Q.C."/>
            <person name="Ding S.J."/>
            <person name="Wang X.J."/>
            <person name="Zhu J.G."/>
            <person name="Ruan X.D."/>
            <person name="Zhao L."/>
            <person name="Wei J.T."/>
            <person name="Ye R.Z."/>
            <person name="Que T.C."/>
            <person name="Du C.H."/>
            <person name="Zhou Y.H."/>
            <person name="Cheng J.X."/>
            <person name="Dai P.F."/>
            <person name="Guo W.B."/>
            <person name="Han X.H."/>
            <person name="Huang E.J."/>
            <person name="Li L.F."/>
            <person name="Wei W."/>
            <person name="Gao Y.C."/>
            <person name="Liu J.Z."/>
            <person name="Shao H.Z."/>
            <person name="Wang X."/>
            <person name="Wang C.C."/>
            <person name="Yang T.C."/>
            <person name="Huo Q.B."/>
            <person name="Li W."/>
            <person name="Chen H.Y."/>
            <person name="Chen S.E."/>
            <person name="Zhou L.G."/>
            <person name="Ni X.B."/>
            <person name="Tian J.H."/>
            <person name="Sheng Y."/>
            <person name="Liu T."/>
            <person name="Pan Y.S."/>
            <person name="Xia L.Y."/>
            <person name="Li J."/>
            <person name="Zhao F."/>
            <person name="Cao W.C."/>
        </authorList>
    </citation>
    <scope>NUCLEOTIDE SEQUENCE [LARGE SCALE GENOMIC DNA]</scope>
    <source>
        <strain evidence="1">Iper-2018</strain>
    </source>
</reference>
<dbReference type="Proteomes" id="UP000805193">
    <property type="component" value="Unassembled WGS sequence"/>
</dbReference>
<comment type="caution">
    <text evidence="1">The sequence shown here is derived from an EMBL/GenBank/DDBJ whole genome shotgun (WGS) entry which is preliminary data.</text>
</comment>
<accession>A0AC60QGT0</accession>
<keyword evidence="2" id="KW-1185">Reference proteome</keyword>
<protein>
    <submittedName>
        <fullName evidence="1">Uncharacterized protein</fullName>
    </submittedName>
</protein>
<organism evidence="1 2">
    <name type="scientific">Ixodes persulcatus</name>
    <name type="common">Taiga tick</name>
    <dbReference type="NCBI Taxonomy" id="34615"/>
    <lineage>
        <taxon>Eukaryota</taxon>
        <taxon>Metazoa</taxon>
        <taxon>Ecdysozoa</taxon>
        <taxon>Arthropoda</taxon>
        <taxon>Chelicerata</taxon>
        <taxon>Arachnida</taxon>
        <taxon>Acari</taxon>
        <taxon>Parasitiformes</taxon>
        <taxon>Ixodida</taxon>
        <taxon>Ixodoidea</taxon>
        <taxon>Ixodidae</taxon>
        <taxon>Ixodinae</taxon>
        <taxon>Ixodes</taxon>
    </lineage>
</organism>
<sequence>MSKSRLALLQLAVEANKADNLDRASKKIREVASKGAQMVCLPEDFSFPYNVKYLSKIAEPVPGKTSEMLSRCDKENQVYLVGGTLTESDSGQLYNTCLVYGPDDTMLAKHPGDTLTTFDTPFCKVGCKVLMFPGGFSLTTGPSHWELNTRSRAIDNQVYVASVSSARDETASYVSWGHSMLVDPAGKVVQSAGAAEELVLADVDLQYLVAERLQVPMVKYKRDDLYKVLAVAANKADNLDRASKKIREVASKGAQMVCLPEDFSFPYNVKYLSKIAEPVPGKTSEMLSRCAKENQVYLVGGTLTESDSGQLYNTCLVYGPDGTMLAKHPGDTLTTFDTPFCKVGCKVLMFPGGFSLTTGPSHWELNTRSRAIDNQVYVASVSSARDETASYVSWGHSMLVDPAGKVVQSAGAAEELVLADVDLQYLLAERLQVPMVKYKRDDLYKVEERPKAAAAPRGVSSAAAAGTASGTRRRGPPRCGPPVTATSVS</sequence>
<evidence type="ECO:0000313" key="2">
    <source>
        <dbReference type="Proteomes" id="UP000805193"/>
    </source>
</evidence>
<dbReference type="EMBL" id="JABSTQ010009092">
    <property type="protein sequence ID" value="KAG0433033.1"/>
    <property type="molecule type" value="Genomic_DNA"/>
</dbReference>
<proteinExistence type="predicted"/>
<gene>
    <name evidence="1" type="ORF">HPB47_020285</name>
</gene>
<name>A0AC60QGT0_IXOPE</name>
<evidence type="ECO:0000313" key="1">
    <source>
        <dbReference type="EMBL" id="KAG0433033.1"/>
    </source>
</evidence>